<dbReference type="GO" id="GO:0005886">
    <property type="term" value="C:plasma membrane"/>
    <property type="evidence" value="ECO:0007669"/>
    <property type="project" value="UniProtKB-SubCell"/>
</dbReference>
<evidence type="ECO:0000256" key="7">
    <source>
        <dbReference type="PIRSR" id="PIRSR600715-1"/>
    </source>
</evidence>
<feature type="transmembrane region" description="Helical" evidence="8">
    <location>
        <begin position="214"/>
        <end position="232"/>
    </location>
</feature>
<dbReference type="PROSITE" id="PS01348">
    <property type="entry name" value="MRAY_2"/>
    <property type="match status" value="1"/>
</dbReference>
<evidence type="ECO:0000256" key="2">
    <source>
        <dbReference type="ARBA" id="ARBA00022475"/>
    </source>
</evidence>
<evidence type="ECO:0000256" key="5">
    <source>
        <dbReference type="ARBA" id="ARBA00022989"/>
    </source>
</evidence>
<feature type="binding site" evidence="7">
    <location>
        <position position="213"/>
    </location>
    <ligand>
        <name>Mg(2+)</name>
        <dbReference type="ChEBI" id="CHEBI:18420"/>
    </ligand>
</feature>
<feature type="transmembrane region" description="Helical" evidence="8">
    <location>
        <begin position="125"/>
        <end position="146"/>
    </location>
</feature>
<dbReference type="EMBL" id="DSOV01000043">
    <property type="protein sequence ID" value="HEN42610.1"/>
    <property type="molecule type" value="Genomic_DNA"/>
</dbReference>
<keyword evidence="7" id="KW-0479">Metal-binding</keyword>
<feature type="transmembrane region" description="Helical" evidence="8">
    <location>
        <begin position="73"/>
        <end position="89"/>
    </location>
</feature>
<dbReference type="GO" id="GO:0016780">
    <property type="term" value="F:phosphotransferase activity, for other substituted phosphate groups"/>
    <property type="evidence" value="ECO:0007669"/>
    <property type="project" value="InterPro"/>
</dbReference>
<feature type="transmembrane region" description="Helical" evidence="8">
    <location>
        <begin position="419"/>
        <end position="436"/>
    </location>
</feature>
<dbReference type="InterPro" id="IPR018480">
    <property type="entry name" value="PNAcMuramoyl-5peptid_Trfase_CS"/>
</dbReference>
<feature type="transmembrane region" description="Helical" evidence="8">
    <location>
        <begin position="505"/>
        <end position="523"/>
    </location>
</feature>
<keyword evidence="6 8" id="KW-0472">Membrane</keyword>
<gene>
    <name evidence="9" type="ORF">ENQ87_09580</name>
</gene>
<feature type="transmembrane region" description="Helical" evidence="8">
    <location>
        <begin position="392"/>
        <end position="412"/>
    </location>
</feature>
<feature type="transmembrane region" description="Helical" evidence="8">
    <location>
        <begin position="280"/>
        <end position="308"/>
    </location>
</feature>
<dbReference type="GO" id="GO:0046872">
    <property type="term" value="F:metal ion binding"/>
    <property type="evidence" value="ECO:0007669"/>
    <property type="project" value="UniProtKB-KW"/>
</dbReference>
<feature type="transmembrane region" description="Helical" evidence="8">
    <location>
        <begin position="101"/>
        <end position="119"/>
    </location>
</feature>
<dbReference type="Pfam" id="PF00953">
    <property type="entry name" value="Glycos_transf_4"/>
    <property type="match status" value="1"/>
</dbReference>
<comment type="caution">
    <text evidence="9">The sequence shown here is derived from an EMBL/GenBank/DDBJ whole genome shotgun (WGS) entry which is preliminary data.</text>
</comment>
<feature type="transmembrane region" description="Helical" evidence="8">
    <location>
        <begin position="448"/>
        <end position="471"/>
    </location>
</feature>
<evidence type="ECO:0000256" key="4">
    <source>
        <dbReference type="ARBA" id="ARBA00022692"/>
    </source>
</evidence>
<reference evidence="9" key="1">
    <citation type="journal article" date="2020" name="mSystems">
        <title>Genome- and Community-Level Interaction Insights into Carbon Utilization and Element Cycling Functions of Hydrothermarchaeota in Hydrothermal Sediment.</title>
        <authorList>
            <person name="Zhou Z."/>
            <person name="Liu Y."/>
            <person name="Xu W."/>
            <person name="Pan J."/>
            <person name="Luo Z.H."/>
            <person name="Li M."/>
        </authorList>
    </citation>
    <scope>NUCLEOTIDE SEQUENCE [LARGE SCALE GENOMIC DNA]</scope>
    <source>
        <strain evidence="9">SpSt-349</strain>
    </source>
</reference>
<feature type="transmembrane region" description="Helical" evidence="8">
    <location>
        <begin position="367"/>
        <end position="386"/>
    </location>
</feature>
<keyword evidence="2" id="KW-1003">Cell membrane</keyword>
<evidence type="ECO:0000256" key="6">
    <source>
        <dbReference type="ARBA" id="ARBA00023136"/>
    </source>
</evidence>
<dbReference type="GO" id="GO:0044038">
    <property type="term" value="P:cell wall macromolecule biosynthetic process"/>
    <property type="evidence" value="ECO:0007669"/>
    <property type="project" value="TreeGrafter"/>
</dbReference>
<comment type="cofactor">
    <cofactor evidence="7">
        <name>Mg(2+)</name>
        <dbReference type="ChEBI" id="CHEBI:18420"/>
    </cofactor>
</comment>
<comment type="subcellular location">
    <subcellularLocation>
        <location evidence="1">Cell membrane</location>
        <topology evidence="1">Multi-pass membrane protein</topology>
    </subcellularLocation>
</comment>
<evidence type="ECO:0000256" key="1">
    <source>
        <dbReference type="ARBA" id="ARBA00004651"/>
    </source>
</evidence>
<sequence length="554" mass="60846">MSLITFFYILMTAMLASAIMIPPVSRIAVRFGGIDRPNDRKVHRDETPRLGGIAIFLSFLFSLLMFTDVDQTTRGFIAGALVVFLTGLLDDLAPLTPRQKFVGEVAAALVGLTMGGIWLESLGNLFGFGEISLGWFSKPFTVFAVVGMMNAINLIDGLDGLAAGVSAIACLAFGALGYWSGNPVLTLLAVGLLGSLVGFLWHNSYPARIFMGDSGSLFLGYCMGVFSVMLVNDARFHISPMLPVFILGVPLIDTLVVMGGRLRKGRGVFAPDRSHIHHRLLSLGVGHKMTVIVVYGVSYLFAISALLFRDLRGYQLAPLLLALAALFYFIVHKLSTSTKLRKLMNVFSNQPVRETAVYRRMVSFSGYLMVVIKYVLFAIIMLSLSVPIEESLGIAAGSALLLLLLSFVLLLMKSYWSNLFLQVMLYGSGAFIIFVMENFGRTATIMDLSVLGISKALFVVLLFLEAVKVFIRKRTGHLVSSPFEYFLFFLLLSVPLIPPELTRSYHIMAVVGESVVLFVAYKLILMRNTARNRKVIAITALALLVFVVKYCCAL</sequence>
<accession>A0A831XFT2</accession>
<feature type="transmembrane region" description="Helical" evidence="8">
    <location>
        <begin position="184"/>
        <end position="202"/>
    </location>
</feature>
<feature type="transmembrane region" description="Helical" evidence="8">
    <location>
        <begin position="483"/>
        <end position="499"/>
    </location>
</feature>
<feature type="transmembrane region" description="Helical" evidence="8">
    <location>
        <begin position="158"/>
        <end position="178"/>
    </location>
</feature>
<dbReference type="GO" id="GO:0071555">
    <property type="term" value="P:cell wall organization"/>
    <property type="evidence" value="ECO:0007669"/>
    <property type="project" value="TreeGrafter"/>
</dbReference>
<dbReference type="CDD" id="cd06853">
    <property type="entry name" value="GT_WecA_like"/>
    <property type="match status" value="1"/>
</dbReference>
<proteinExistence type="predicted"/>
<feature type="transmembrane region" description="Helical" evidence="8">
    <location>
        <begin position="50"/>
        <end position="67"/>
    </location>
</feature>
<evidence type="ECO:0000256" key="8">
    <source>
        <dbReference type="SAM" id="Phobius"/>
    </source>
</evidence>
<feature type="binding site" evidence="7">
    <location>
        <position position="153"/>
    </location>
    <ligand>
        <name>Mg(2+)</name>
        <dbReference type="ChEBI" id="CHEBI:18420"/>
    </ligand>
</feature>
<dbReference type="GO" id="GO:0009103">
    <property type="term" value="P:lipopolysaccharide biosynthetic process"/>
    <property type="evidence" value="ECO:0007669"/>
    <property type="project" value="TreeGrafter"/>
</dbReference>
<evidence type="ECO:0000313" key="9">
    <source>
        <dbReference type="EMBL" id="HEN42610.1"/>
    </source>
</evidence>
<keyword evidence="7" id="KW-0460">Magnesium</keyword>
<dbReference type="AlphaFoldDB" id="A0A831XFT2"/>
<dbReference type="InterPro" id="IPR000715">
    <property type="entry name" value="Glycosyl_transferase_4"/>
</dbReference>
<protein>
    <submittedName>
        <fullName evidence="9">Undecaprenyl/decaprenyl-phosphate alpha-N-acetylglucosaminyl 1-phosphate transferase</fullName>
    </submittedName>
</protein>
<evidence type="ECO:0000256" key="3">
    <source>
        <dbReference type="ARBA" id="ARBA00022679"/>
    </source>
</evidence>
<keyword evidence="3 9" id="KW-0808">Transferase</keyword>
<feature type="transmembrane region" description="Helical" evidence="8">
    <location>
        <begin position="6"/>
        <end position="29"/>
    </location>
</feature>
<keyword evidence="5 8" id="KW-1133">Transmembrane helix</keyword>
<dbReference type="PANTHER" id="PTHR22926">
    <property type="entry name" value="PHOSPHO-N-ACETYLMURAMOYL-PENTAPEPTIDE-TRANSFERASE"/>
    <property type="match status" value="1"/>
</dbReference>
<organism evidence="9">
    <name type="scientific">Geobacter metallireducens</name>
    <dbReference type="NCBI Taxonomy" id="28232"/>
    <lineage>
        <taxon>Bacteria</taxon>
        <taxon>Pseudomonadati</taxon>
        <taxon>Thermodesulfobacteriota</taxon>
        <taxon>Desulfuromonadia</taxon>
        <taxon>Geobacterales</taxon>
        <taxon>Geobacteraceae</taxon>
        <taxon>Geobacter</taxon>
    </lineage>
</organism>
<feature type="transmembrane region" description="Helical" evidence="8">
    <location>
        <begin position="238"/>
        <end position="259"/>
    </location>
</feature>
<dbReference type="PANTHER" id="PTHR22926:SF3">
    <property type="entry name" value="UNDECAPRENYL-PHOSPHATE ALPHA-N-ACETYLGLUCOSAMINYL 1-PHOSPHATE TRANSFERASE"/>
    <property type="match status" value="1"/>
</dbReference>
<name>A0A831XFT2_GEOME</name>
<feature type="transmembrane region" description="Helical" evidence="8">
    <location>
        <begin position="314"/>
        <end position="331"/>
    </location>
</feature>
<keyword evidence="4 8" id="KW-0812">Transmembrane</keyword>